<evidence type="ECO:0000313" key="5">
    <source>
        <dbReference type="EMBL" id="PSJ45922.1"/>
    </source>
</evidence>
<sequence>MSHSLENQTLAFAGICQAVGLVQQVARQGSIEDKEILKATLNSILVTDAERSQDIYGGHGQLRLGYQTLIEQLSSDSAQKNAELTRYLVGLVALERKLARRRDLLAMLGERINQVKRQLHHFELLDEQVLANLASIYSDIVSPLGPRIQVAGNPAYLQQSLVQHQIRALLLAGIRSAVLWRQLGGKRRHILFSRKRLVAQAQAALRD</sequence>
<organism evidence="5 6">
    <name type="scientific">Zobellella taiwanensis</name>
    <dbReference type="NCBI Taxonomy" id="347535"/>
    <lineage>
        <taxon>Bacteria</taxon>
        <taxon>Pseudomonadati</taxon>
        <taxon>Pseudomonadota</taxon>
        <taxon>Gammaproteobacteria</taxon>
        <taxon>Aeromonadales</taxon>
        <taxon>Aeromonadaceae</taxon>
        <taxon>Zobellella</taxon>
    </lineage>
</organism>
<dbReference type="InterPro" id="IPR035932">
    <property type="entry name" value="HflD-like_sf"/>
</dbReference>
<dbReference type="OrthoDB" id="9788031at2"/>
<evidence type="ECO:0000256" key="4">
    <source>
        <dbReference type="HAMAP-Rule" id="MF_00695"/>
    </source>
</evidence>
<keyword evidence="2 4" id="KW-0963">Cytoplasm</keyword>
<accession>A0A2P7R6W5</accession>
<dbReference type="HAMAP" id="MF_00695">
    <property type="entry name" value="HflD_protein"/>
    <property type="match status" value="1"/>
</dbReference>
<comment type="subcellular location">
    <subcellularLocation>
        <location evidence="4">Cytoplasm</location>
    </subcellularLocation>
    <subcellularLocation>
        <location evidence="4">Cell membrane</location>
        <topology evidence="4">Peripheral membrane protein</topology>
        <orientation evidence="4">Cytoplasmic side</orientation>
    </subcellularLocation>
</comment>
<dbReference type="AlphaFoldDB" id="A0A2P7R6W5"/>
<name>A0A2P7R6W5_9GAMM</name>
<dbReference type="PANTHER" id="PTHR38100">
    <property type="entry name" value="HIGH FREQUENCY LYSOGENIZATION PROTEIN HFLD"/>
    <property type="match status" value="1"/>
</dbReference>
<evidence type="ECO:0000256" key="3">
    <source>
        <dbReference type="ARBA" id="ARBA00023136"/>
    </source>
</evidence>
<keyword evidence="6" id="KW-1185">Reference proteome</keyword>
<comment type="caution">
    <text evidence="5">The sequence shown here is derived from an EMBL/GenBank/DDBJ whole genome shotgun (WGS) entry which is preliminary data.</text>
</comment>
<evidence type="ECO:0000256" key="1">
    <source>
        <dbReference type="ARBA" id="ARBA00022475"/>
    </source>
</evidence>
<dbReference type="GO" id="GO:0005886">
    <property type="term" value="C:plasma membrane"/>
    <property type="evidence" value="ECO:0007669"/>
    <property type="project" value="UniProtKB-SubCell"/>
</dbReference>
<evidence type="ECO:0000313" key="6">
    <source>
        <dbReference type="Proteomes" id="UP000242181"/>
    </source>
</evidence>
<dbReference type="Pfam" id="PF04356">
    <property type="entry name" value="DUF489"/>
    <property type="match status" value="1"/>
</dbReference>
<proteinExistence type="inferred from homology"/>
<dbReference type="GO" id="GO:0005737">
    <property type="term" value="C:cytoplasm"/>
    <property type="evidence" value="ECO:0007669"/>
    <property type="project" value="UniProtKB-SubCell"/>
</dbReference>
<dbReference type="Gene3D" id="1.10.3890.10">
    <property type="entry name" value="HflD-like"/>
    <property type="match status" value="1"/>
</dbReference>
<dbReference type="InterPro" id="IPR007451">
    <property type="entry name" value="HflD"/>
</dbReference>
<gene>
    <name evidence="4" type="primary">hflD</name>
    <name evidence="5" type="ORF">C7I36_04175</name>
</gene>
<dbReference type="EMBL" id="PXYH01000004">
    <property type="protein sequence ID" value="PSJ45922.1"/>
    <property type="molecule type" value="Genomic_DNA"/>
</dbReference>
<dbReference type="SUPFAM" id="SSF101322">
    <property type="entry name" value="YcfC-like"/>
    <property type="match status" value="1"/>
</dbReference>
<dbReference type="NCBIfam" id="NF001246">
    <property type="entry name" value="PRK00218.1-2"/>
    <property type="match status" value="1"/>
</dbReference>
<keyword evidence="3 4" id="KW-0472">Membrane</keyword>
<protein>
    <recommendedName>
        <fullName evidence="4">High frequency lysogenization protein HflD homolog</fullName>
    </recommendedName>
</protein>
<reference evidence="5 6" key="1">
    <citation type="submission" date="2018-03" db="EMBL/GenBank/DDBJ databases">
        <title>The draft genome of Zobellella taiwanensis JCM 13381.</title>
        <authorList>
            <person name="Liu L."/>
            <person name="Li L."/>
            <person name="Wang T."/>
            <person name="Zhang X."/>
            <person name="Liang L."/>
        </authorList>
    </citation>
    <scope>NUCLEOTIDE SEQUENCE [LARGE SCALE GENOMIC DNA]</scope>
    <source>
        <strain evidence="5 6">JCM 13381</strain>
    </source>
</reference>
<keyword evidence="1 4" id="KW-1003">Cell membrane</keyword>
<dbReference type="NCBIfam" id="NF001248">
    <property type="entry name" value="PRK00218.1-4"/>
    <property type="match status" value="1"/>
</dbReference>
<dbReference type="PANTHER" id="PTHR38100:SF1">
    <property type="entry name" value="HIGH FREQUENCY LYSOGENIZATION PROTEIN HFLD"/>
    <property type="match status" value="1"/>
</dbReference>
<comment type="similarity">
    <text evidence="4">Belongs to the HflD family.</text>
</comment>
<evidence type="ECO:0000256" key="2">
    <source>
        <dbReference type="ARBA" id="ARBA00022490"/>
    </source>
</evidence>
<dbReference type="Proteomes" id="UP000242181">
    <property type="component" value="Unassembled WGS sequence"/>
</dbReference>
<dbReference type="RefSeq" id="WP_106452473.1">
    <property type="nucleotide sequence ID" value="NZ_PXYH01000004.1"/>
</dbReference>